<dbReference type="InterPro" id="IPR036188">
    <property type="entry name" value="FAD/NAD-bd_sf"/>
</dbReference>
<dbReference type="RefSeq" id="WP_265934425.1">
    <property type="nucleotide sequence ID" value="NZ_CAJVAX010000012.1"/>
</dbReference>
<accession>A0A9W4E781</accession>
<name>A0A9W4E781_9ACTN</name>
<keyword evidence="3" id="KW-1185">Reference proteome</keyword>
<dbReference type="Proteomes" id="UP001153328">
    <property type="component" value="Unassembled WGS sequence"/>
</dbReference>
<organism evidence="2 3">
    <name type="scientific">Actinacidiphila bryophytorum</name>
    <dbReference type="NCBI Taxonomy" id="1436133"/>
    <lineage>
        <taxon>Bacteria</taxon>
        <taxon>Bacillati</taxon>
        <taxon>Actinomycetota</taxon>
        <taxon>Actinomycetes</taxon>
        <taxon>Kitasatosporales</taxon>
        <taxon>Streptomycetaceae</taxon>
        <taxon>Actinacidiphila</taxon>
    </lineage>
</organism>
<dbReference type="Gene3D" id="3.50.50.60">
    <property type="entry name" value="FAD/NAD(P)-binding domain"/>
    <property type="match status" value="1"/>
</dbReference>
<reference evidence="2" key="1">
    <citation type="submission" date="2021-06" db="EMBL/GenBank/DDBJ databases">
        <authorList>
            <person name="Arsene-Ploetze F."/>
        </authorList>
    </citation>
    <scope>NUCLEOTIDE SEQUENCE</scope>
    <source>
        <strain evidence="2">SBRY1</strain>
    </source>
</reference>
<dbReference type="PANTHER" id="PTHR42841">
    <property type="entry name" value="AMINE OXIDASE"/>
    <property type="match status" value="1"/>
</dbReference>
<protein>
    <submittedName>
        <fullName evidence="2">Phytoene dehydrogenase-related protein</fullName>
    </submittedName>
</protein>
<feature type="domain" description="Amine oxidase" evidence="1">
    <location>
        <begin position="24"/>
        <end position="409"/>
    </location>
</feature>
<evidence type="ECO:0000259" key="1">
    <source>
        <dbReference type="Pfam" id="PF01593"/>
    </source>
</evidence>
<dbReference type="SUPFAM" id="SSF51905">
    <property type="entry name" value="FAD/NAD(P)-binding domain"/>
    <property type="match status" value="1"/>
</dbReference>
<proteinExistence type="predicted"/>
<comment type="caution">
    <text evidence="2">The sequence shown here is derived from an EMBL/GenBank/DDBJ whole genome shotgun (WGS) entry which is preliminary data.</text>
</comment>
<dbReference type="InterPro" id="IPR002937">
    <property type="entry name" value="Amino_oxidase"/>
</dbReference>
<dbReference type="AlphaFoldDB" id="A0A9W4E781"/>
<sequence>MLLPARRKTTPAPVDVIVIGAGAAGLAAAHHLLDAGLTVTVLEAAERVGGRMATDEVAGFRLDRRPHLLNTSYPELHRTRGLRGLPLAPLAPGALVRAGGRGYRVGDQRGARAAFGSALDRARLAATLNRLAGTPDLRLAARPETTAARALSGRGFAPRTVEGFLRPLLAALLCDPELQTSSRAADLVLRGFARGRTCLPAGGSAGLPERLAAALPPGTVRLGTPAVRVAVRSVRVAGGGELPCRAVLVATGARAAARLLPGLRVPAFHQVTVFHHTAPVAPLREPVLVLDADRLGPVSHTLPAAAVDPTRAPGGRPLITSVVLGPPPDGDSDKSVRAHLAELYEVSTDGWELLGIHSDPEAVAAMPAPHDLRRPVRVLQGLYVCGSHRTTSTLQGALFSARRATTTILTDLTRSTSPPHRAAA</sequence>
<dbReference type="GO" id="GO:0016491">
    <property type="term" value="F:oxidoreductase activity"/>
    <property type="evidence" value="ECO:0007669"/>
    <property type="project" value="InterPro"/>
</dbReference>
<dbReference type="EMBL" id="CAJVAX010000012">
    <property type="protein sequence ID" value="CAG7631440.1"/>
    <property type="molecule type" value="Genomic_DNA"/>
</dbReference>
<evidence type="ECO:0000313" key="2">
    <source>
        <dbReference type="EMBL" id="CAG7631440.1"/>
    </source>
</evidence>
<gene>
    <name evidence="2" type="ORF">SBRY_20773</name>
</gene>
<dbReference type="Pfam" id="PF01593">
    <property type="entry name" value="Amino_oxidase"/>
    <property type="match status" value="1"/>
</dbReference>
<dbReference type="PRINTS" id="PR00419">
    <property type="entry name" value="ADXRDTASE"/>
</dbReference>
<evidence type="ECO:0000313" key="3">
    <source>
        <dbReference type="Proteomes" id="UP001153328"/>
    </source>
</evidence>